<protein>
    <submittedName>
        <fullName evidence="4">Poly(3-hydroxybutyrate) depolymerase</fullName>
    </submittedName>
</protein>
<sequence>MLVKRLAQILPAGAAAVALTAALTVGTPPAGASAGSLACPPGFETLPGCSTQTNDAGASSSSWVTESIAGMNVKLYVPATAPAVAGQRALMINLHGCVQTASTLATAGNWQAVVDAYGMVVAAPDAPNGGVLLGCWDYYDSNHSRTSPSRHDDNLLQLAQNLLGREDLNLDEDQVYISGLSSGGGETMVMGCLAPDVFAGVGINAGPTVGTTAGQIGYVATTKTAGVQTCRSFAGSTGAGFQTQLASIIYGDNDSTVAPGYNVLNAGVMAEIYGADSTSQFSLSGLAGTNTAGSGTLYSDAEGPRVSLIQNTGMGHNWPAGGGPGGSYVTTNSINYPAYITDFFFENNRRVAGGEPTVDAEDPTMQLVNPEDGAEVAGTVQLEATAADDTGVARVEFRAGGQLLGTDSSAPYSWSWDTSTLPNGSASVAATAVDQVGKSSSATATVVVSNDRDALYCGRAANAEHEAAGRAVSYGTNPYNPFYARGSQGYMGQGDSTATILKETSPGYFIVAAGCAG</sequence>
<dbReference type="PANTHER" id="PTHR43037:SF1">
    <property type="entry name" value="BLL1128 PROTEIN"/>
    <property type="match status" value="1"/>
</dbReference>
<reference evidence="4 5" key="1">
    <citation type="journal article" date="2013" name="Genome Announc.">
        <title>Draft Genome Sequence of Arthrobacter crystallopoietes Strain BAB-32, Revealing Genes for Bioremediation.</title>
        <authorList>
            <person name="Joshi M.N."/>
            <person name="Pandit A.S."/>
            <person name="Sharma A."/>
            <person name="Pandya R.V."/>
            <person name="Desai S.M."/>
            <person name="Saxena A.K."/>
            <person name="Bagatharia S.B."/>
        </authorList>
    </citation>
    <scope>NUCLEOTIDE SEQUENCE [LARGE SCALE GENOMIC DNA]</scope>
    <source>
        <strain evidence="4 5">BAB-32</strain>
    </source>
</reference>
<feature type="chain" id="PRO_5004112351" evidence="3">
    <location>
        <begin position="33"/>
        <end position="517"/>
    </location>
</feature>
<dbReference type="NCBIfam" id="TIGR01840">
    <property type="entry name" value="esterase_phb"/>
    <property type="match status" value="1"/>
</dbReference>
<evidence type="ECO:0000256" key="1">
    <source>
        <dbReference type="ARBA" id="ARBA00022729"/>
    </source>
</evidence>
<evidence type="ECO:0000256" key="2">
    <source>
        <dbReference type="ARBA" id="ARBA00022801"/>
    </source>
</evidence>
<keyword evidence="2" id="KW-0378">Hydrolase</keyword>
<dbReference type="EMBL" id="ANPE02000179">
    <property type="protein sequence ID" value="EMY33391.1"/>
    <property type="molecule type" value="Genomic_DNA"/>
</dbReference>
<dbReference type="Gene3D" id="3.40.50.1820">
    <property type="entry name" value="alpha/beta hydrolase"/>
    <property type="match status" value="1"/>
</dbReference>
<name>N1USL0_9MICC</name>
<evidence type="ECO:0000313" key="5">
    <source>
        <dbReference type="Proteomes" id="UP000010729"/>
    </source>
</evidence>
<dbReference type="GO" id="GO:0016787">
    <property type="term" value="F:hydrolase activity"/>
    <property type="evidence" value="ECO:0007669"/>
    <property type="project" value="UniProtKB-KW"/>
</dbReference>
<keyword evidence="1 3" id="KW-0732">Signal</keyword>
<evidence type="ECO:0000256" key="3">
    <source>
        <dbReference type="SAM" id="SignalP"/>
    </source>
</evidence>
<dbReference type="InterPro" id="IPR029058">
    <property type="entry name" value="AB_hydrolase_fold"/>
</dbReference>
<dbReference type="Pfam" id="PF17957">
    <property type="entry name" value="Big_7"/>
    <property type="match status" value="1"/>
</dbReference>
<gene>
    <name evidence="4" type="ORF">D477_015097</name>
</gene>
<comment type="caution">
    <text evidence="4">The sequence shown here is derived from an EMBL/GenBank/DDBJ whole genome shotgun (WGS) entry which is preliminary data.</text>
</comment>
<dbReference type="AlphaFoldDB" id="N1USL0"/>
<dbReference type="Gene3D" id="2.60.40.10">
    <property type="entry name" value="Immunoglobulins"/>
    <property type="match status" value="1"/>
</dbReference>
<evidence type="ECO:0000313" key="4">
    <source>
        <dbReference type="EMBL" id="EMY33391.1"/>
    </source>
</evidence>
<dbReference type="InterPro" id="IPR013783">
    <property type="entry name" value="Ig-like_fold"/>
</dbReference>
<dbReference type="PANTHER" id="PTHR43037">
    <property type="entry name" value="UNNAMED PRODUCT-RELATED"/>
    <property type="match status" value="1"/>
</dbReference>
<dbReference type="SUPFAM" id="SSF53474">
    <property type="entry name" value="alpha/beta-Hydrolases"/>
    <property type="match status" value="2"/>
</dbReference>
<dbReference type="Proteomes" id="UP000010729">
    <property type="component" value="Unassembled WGS sequence"/>
</dbReference>
<proteinExistence type="predicted"/>
<dbReference type="GO" id="GO:0005975">
    <property type="term" value="P:carbohydrate metabolic process"/>
    <property type="evidence" value="ECO:0007669"/>
    <property type="project" value="UniProtKB-ARBA"/>
</dbReference>
<dbReference type="InterPro" id="IPR010126">
    <property type="entry name" value="Esterase_phb"/>
</dbReference>
<accession>N1USL0</accession>
<organism evidence="4 5">
    <name type="scientific">Arthrobacter crystallopoietes BAB-32</name>
    <dbReference type="NCBI Taxonomy" id="1246476"/>
    <lineage>
        <taxon>Bacteria</taxon>
        <taxon>Bacillati</taxon>
        <taxon>Actinomycetota</taxon>
        <taxon>Actinomycetes</taxon>
        <taxon>Micrococcales</taxon>
        <taxon>Micrococcaceae</taxon>
        <taxon>Crystallibacter</taxon>
    </lineage>
</organism>
<keyword evidence="5" id="KW-1185">Reference proteome</keyword>
<dbReference type="Pfam" id="PF10503">
    <property type="entry name" value="Esterase_PHB"/>
    <property type="match status" value="1"/>
</dbReference>
<dbReference type="RefSeq" id="WP_005270754.1">
    <property type="nucleotide sequence ID" value="NZ_ANPE02000179.1"/>
</dbReference>
<dbReference type="InterPro" id="IPR050955">
    <property type="entry name" value="Plant_Biomass_Hydrol_Est"/>
</dbReference>
<dbReference type="GO" id="GO:0005576">
    <property type="term" value="C:extracellular region"/>
    <property type="evidence" value="ECO:0007669"/>
    <property type="project" value="InterPro"/>
</dbReference>
<feature type="signal peptide" evidence="3">
    <location>
        <begin position="1"/>
        <end position="32"/>
    </location>
</feature>